<keyword evidence="2" id="KW-1185">Reference proteome</keyword>
<dbReference type="Proteomes" id="UP001612812">
    <property type="component" value="Unassembled WGS sequence"/>
</dbReference>
<reference evidence="1 2" key="1">
    <citation type="submission" date="2024-10" db="EMBL/GenBank/DDBJ databases">
        <title>The Natural Products Discovery Center: Release of the First 8490 Sequenced Strains for Exploring Actinobacteria Biosynthetic Diversity.</title>
        <authorList>
            <person name="Kalkreuter E."/>
            <person name="Kautsar S.A."/>
            <person name="Yang D."/>
            <person name="Bader C.D."/>
            <person name="Teijaro C.N."/>
            <person name="Fluegel L."/>
            <person name="Davis C.M."/>
            <person name="Simpson J.R."/>
            <person name="Lauterbach L."/>
            <person name="Steele A.D."/>
            <person name="Gui C."/>
            <person name="Meng S."/>
            <person name="Li G."/>
            <person name="Viehrig K."/>
            <person name="Ye F."/>
            <person name="Su P."/>
            <person name="Kiefer A.F."/>
            <person name="Nichols A."/>
            <person name="Cepeda A.J."/>
            <person name="Yan W."/>
            <person name="Fan B."/>
            <person name="Jiang Y."/>
            <person name="Adhikari A."/>
            <person name="Zheng C.-J."/>
            <person name="Schuster L."/>
            <person name="Cowan T.M."/>
            <person name="Smanski M.J."/>
            <person name="Chevrette M.G."/>
            <person name="De Carvalho L.P.S."/>
            <person name="Shen B."/>
        </authorList>
    </citation>
    <scope>NUCLEOTIDE SEQUENCE [LARGE SCALE GENOMIC DNA]</scope>
    <source>
        <strain evidence="1 2">NPDC049845</strain>
    </source>
</reference>
<evidence type="ECO:0000313" key="2">
    <source>
        <dbReference type="Proteomes" id="UP001612812"/>
    </source>
</evidence>
<comment type="caution">
    <text evidence="1">The sequence shown here is derived from an EMBL/GenBank/DDBJ whole genome shotgun (WGS) entry which is preliminary data.</text>
</comment>
<dbReference type="EMBL" id="JBITLE010000003">
    <property type="protein sequence ID" value="MFI7262945.1"/>
    <property type="molecule type" value="Genomic_DNA"/>
</dbReference>
<proteinExistence type="predicted"/>
<dbReference type="Gene3D" id="1.25.10.10">
    <property type="entry name" value="Leucine-rich Repeat Variant"/>
    <property type="match status" value="1"/>
</dbReference>
<accession>A0ABW7ZJC1</accession>
<gene>
    <name evidence="1" type="ORF">ACIBP4_11655</name>
</gene>
<evidence type="ECO:0008006" key="3">
    <source>
        <dbReference type="Google" id="ProtNLM"/>
    </source>
</evidence>
<dbReference type="InterPro" id="IPR011989">
    <property type="entry name" value="ARM-like"/>
</dbReference>
<evidence type="ECO:0000313" key="1">
    <source>
        <dbReference type="EMBL" id="MFI7262945.1"/>
    </source>
</evidence>
<protein>
    <recommendedName>
        <fullName evidence="3">HEAT repeat domain-containing protein</fullName>
    </recommendedName>
</protein>
<organism evidence="1 2">
    <name type="scientific">Micromonospora maritima</name>
    <dbReference type="NCBI Taxonomy" id="986711"/>
    <lineage>
        <taxon>Bacteria</taxon>
        <taxon>Bacillati</taxon>
        <taxon>Actinomycetota</taxon>
        <taxon>Actinomycetes</taxon>
        <taxon>Micromonosporales</taxon>
        <taxon>Micromonosporaceae</taxon>
        <taxon>Micromonospora</taxon>
    </lineage>
</organism>
<dbReference type="RefSeq" id="WP_396768867.1">
    <property type="nucleotide sequence ID" value="NZ_JBITLA010000003.1"/>
</dbReference>
<sequence>MPEPTPAAWYYAEPTTFTGSLQHGLGRGAHRARHDPQAPPAVLACVRRDYRWDRLVDERAVYLARLVRDCGLPTPPLLDLLREHQVGDDDNTFDNTLDVLEVLGRAGDPHAVDGLRGYVRDGPRWVDALQTMARDWPREMWDDLLPVARTRLERGDRVDDVLWRGRPWSDWAEVDDRIAGEVAAFRPRAAGTRPFAQRPTEDLLAMLRAGGRDRRTAALRELNRRGPQPALLDVVDELPVPELHGPLSRAVGLLGPLALPLARAWAAPPVHPMVWTAYLVLARHGDESDLPALLAAWDWLDRRTDDLCGYDALAEGVARIGGPAARAVVPRLRRAWFSPHTFERAAYLRAVVALAPGDTDPLLFEGLWDCESDVRRFAAEHAPLDDATRPRLSRLRDDPMETPEVRAAAAARLG</sequence>
<name>A0ABW7ZJC1_9ACTN</name>